<reference evidence="8" key="1">
    <citation type="submission" date="2021-02" db="EMBL/GenBank/DDBJ databases">
        <authorList>
            <person name="Nowell W R."/>
        </authorList>
    </citation>
    <scope>NUCLEOTIDE SEQUENCE</scope>
</reference>
<dbReference type="InterPro" id="IPR024810">
    <property type="entry name" value="MAB21L/cGLR"/>
</dbReference>
<keyword evidence="3" id="KW-0808">Transferase</keyword>
<evidence type="ECO:0000313" key="10">
    <source>
        <dbReference type="Proteomes" id="UP000663864"/>
    </source>
</evidence>
<keyword evidence="6" id="KW-0460">Magnesium</keyword>
<sequence>MDESFITGSTVEGDSVMRRLNYENKTELDIMFIRGLICNENQLIPVDNAFGFTKILWNNEHFKDLPCFFDKHSGNNYVDGFTLKQNTLEQFKHCITTIGFGALIENLLTSVNDASVQMRLNFDALPRQSSRDEMLSIIEELKNLCLNNNLIIKQHRTKYDSCDQILEQNSFENITTNESRCNFKLQMVLNGPIIGIPLDKKIQQQLFELKIFLQKYQHYILKTNVKTSKVEQIIPHGTYDMDLVLSLRLNFIPKILDDFFNRIKLNQFDLYEQIRTMSIYLIPKPSSIYDDFDQCRVQFRYSFSEIEKKLAQLRKPSEQLLNRIARSIYYDLISKAHLMIDKKYIPSYFVKTTILWLCENTNNLDHLDQNQLTKLWIDYALSCFKTGYCLHYFLTNVNILNNFPEKLLTLAYDKLKNWTLAIRTDDKTVNSEHNLPQFEQWINTMLFRIPSDEEKQFNKDLTELIYKHFYNRQHQHELTFQAQRFFSTHDLLNLFRTGCIDIDAFVEWCNYLIYFENPNQLPLSLQIDEHYTLSTFIESVQRSFELFPLNAKRICLQSKMNNFNTEEFKENSYSQYLLDIYKQSHDAKLEIDQEIEIVQQAENFYHLTGINTFADIRNQLLYRQNNDITKKITDTIYRQHPLFIEKVFHNICSNEIIEKLCTHEISLEEMNEMIDDIMSNSIKYAIEQGRNRTQLSLMKKIMLQNNNEHLMKIPFLVYVQLKMKKTLKEIKRLTFDDVLFNQINTIATDYLKKYSMNESERINLFEKFYSCDIHDKECFKQLIIFVISNDDYDRNTIGYEEKEMILDIVDYHRKKNSQILNYINDLLQNDKNDDEKVLAYIIAYYISYMKKYRLNDNDLFLLLDQFITHITQQPKFLRRLNEHVYIQQLINEYKVSESDLTMLFHIQTFLHDYDHNGDDEDFNFIYFLQKTYALDVQASQLWLTIVRLFHLVLSPDIKQQQRIINIIQSYFNENNQRRYEKVETLLNAIVK</sequence>
<dbReference type="EMBL" id="CAJNOT010002548">
    <property type="protein sequence ID" value="CAF1325347.1"/>
    <property type="molecule type" value="Genomic_DNA"/>
</dbReference>
<dbReference type="SMART" id="SM01265">
    <property type="entry name" value="Mab-21"/>
    <property type="match status" value="1"/>
</dbReference>
<dbReference type="Gene3D" id="1.10.1410.40">
    <property type="match status" value="1"/>
</dbReference>
<dbReference type="PANTHER" id="PTHR10656">
    <property type="entry name" value="CELL FATE DETERMINING PROTEIN MAB21-RELATED"/>
    <property type="match status" value="1"/>
</dbReference>
<evidence type="ECO:0000313" key="9">
    <source>
        <dbReference type="EMBL" id="CAF3917621.1"/>
    </source>
</evidence>
<evidence type="ECO:0000313" key="8">
    <source>
        <dbReference type="EMBL" id="CAF1325347.1"/>
    </source>
</evidence>
<dbReference type="AlphaFoldDB" id="A0A815FM27"/>
<dbReference type="PANTHER" id="PTHR10656:SF42">
    <property type="entry name" value="CYCLIC GMP-AMP SYNTHASE-LIKE PROTEIN-RELATED"/>
    <property type="match status" value="1"/>
</dbReference>
<organism evidence="8 10">
    <name type="scientific">Rotaria sordida</name>
    <dbReference type="NCBI Taxonomy" id="392033"/>
    <lineage>
        <taxon>Eukaryota</taxon>
        <taxon>Metazoa</taxon>
        <taxon>Spiralia</taxon>
        <taxon>Gnathifera</taxon>
        <taxon>Rotifera</taxon>
        <taxon>Eurotatoria</taxon>
        <taxon>Bdelloidea</taxon>
        <taxon>Philodinida</taxon>
        <taxon>Philodinidae</taxon>
        <taxon>Rotaria</taxon>
    </lineage>
</organism>
<evidence type="ECO:0000256" key="4">
    <source>
        <dbReference type="ARBA" id="ARBA00022695"/>
    </source>
</evidence>
<dbReference type="EMBL" id="CAJOBD010002927">
    <property type="protein sequence ID" value="CAF3917621.1"/>
    <property type="molecule type" value="Genomic_DNA"/>
</dbReference>
<dbReference type="Pfam" id="PF20266">
    <property type="entry name" value="Mab-21_C"/>
    <property type="match status" value="1"/>
</dbReference>
<dbReference type="InterPro" id="IPR046906">
    <property type="entry name" value="Mab-21_HhH/H2TH-like"/>
</dbReference>
<evidence type="ECO:0000256" key="1">
    <source>
        <dbReference type="ARBA" id="ARBA00001946"/>
    </source>
</evidence>
<evidence type="ECO:0000256" key="2">
    <source>
        <dbReference type="ARBA" id="ARBA00008307"/>
    </source>
</evidence>
<name>A0A815FM27_9BILA</name>
<evidence type="ECO:0000259" key="7">
    <source>
        <dbReference type="Pfam" id="PF20266"/>
    </source>
</evidence>
<feature type="domain" description="Mab-21-like HhH/H2TH-like" evidence="7">
    <location>
        <begin position="343"/>
        <end position="416"/>
    </location>
</feature>
<evidence type="ECO:0000256" key="3">
    <source>
        <dbReference type="ARBA" id="ARBA00022679"/>
    </source>
</evidence>
<accession>A0A815FM27</accession>
<protein>
    <recommendedName>
        <fullName evidence="7">Mab-21-like HhH/H2TH-like domain-containing protein</fullName>
    </recommendedName>
</protein>
<keyword evidence="5" id="KW-0479">Metal-binding</keyword>
<dbReference type="GO" id="GO:0046872">
    <property type="term" value="F:metal ion binding"/>
    <property type="evidence" value="ECO:0007669"/>
    <property type="project" value="UniProtKB-KW"/>
</dbReference>
<dbReference type="Proteomes" id="UP000663864">
    <property type="component" value="Unassembled WGS sequence"/>
</dbReference>
<dbReference type="GO" id="GO:0016779">
    <property type="term" value="F:nucleotidyltransferase activity"/>
    <property type="evidence" value="ECO:0007669"/>
    <property type="project" value="UniProtKB-KW"/>
</dbReference>
<proteinExistence type="inferred from homology"/>
<evidence type="ECO:0000256" key="6">
    <source>
        <dbReference type="ARBA" id="ARBA00022842"/>
    </source>
</evidence>
<gene>
    <name evidence="9" type="ORF">JBS370_LOCUS21741</name>
    <name evidence="8" type="ORF">ZHD862_LOCUS29233</name>
</gene>
<dbReference type="Proteomes" id="UP000663836">
    <property type="component" value="Unassembled WGS sequence"/>
</dbReference>
<keyword evidence="4" id="KW-0548">Nucleotidyltransferase</keyword>
<comment type="caution">
    <text evidence="8">The sequence shown here is derived from an EMBL/GenBank/DDBJ whole genome shotgun (WGS) entry which is preliminary data.</text>
</comment>
<comment type="similarity">
    <text evidence="2">Belongs to the mab-21 family.</text>
</comment>
<evidence type="ECO:0000256" key="5">
    <source>
        <dbReference type="ARBA" id="ARBA00022723"/>
    </source>
</evidence>
<comment type="cofactor">
    <cofactor evidence="1">
        <name>Mg(2+)</name>
        <dbReference type="ChEBI" id="CHEBI:18420"/>
    </cofactor>
</comment>